<reference evidence="11 12" key="1">
    <citation type="submission" date="2018-08" db="EMBL/GenBank/DDBJ databases">
        <title>Chitinophagaceae sp. K23C18032701, a novel bacterium isolated from forest soil.</title>
        <authorList>
            <person name="Wang C."/>
        </authorList>
    </citation>
    <scope>NUCLEOTIDE SEQUENCE [LARGE SCALE GENOMIC DNA]</scope>
    <source>
        <strain evidence="11 12">K23C18032701</strain>
    </source>
</reference>
<dbReference type="InterPro" id="IPR005762">
    <property type="entry name" value="MurD"/>
</dbReference>
<evidence type="ECO:0000256" key="5">
    <source>
        <dbReference type="ARBA" id="ARBA00022741"/>
    </source>
</evidence>
<evidence type="ECO:0000259" key="10">
    <source>
        <dbReference type="Pfam" id="PF08245"/>
    </source>
</evidence>
<dbReference type="Pfam" id="PF08245">
    <property type="entry name" value="Mur_ligase_M"/>
    <property type="match status" value="1"/>
</dbReference>
<dbReference type="SUPFAM" id="SSF53244">
    <property type="entry name" value="MurD-like peptide ligases, peptide-binding domain"/>
    <property type="match status" value="1"/>
</dbReference>
<protein>
    <recommendedName>
        <fullName evidence="7 8">UDP-N-acetylmuramoylalanine--D-glutamate ligase</fullName>
        <ecNumber evidence="7 8">6.3.2.9</ecNumber>
    </recommendedName>
    <alternativeName>
        <fullName evidence="7">D-glutamic acid-adding enzyme</fullName>
    </alternativeName>
    <alternativeName>
        <fullName evidence="7">UDP-N-acetylmuramoyl-L-alanyl-D-glutamate synthetase</fullName>
    </alternativeName>
</protein>
<dbReference type="GO" id="GO:0051301">
    <property type="term" value="P:cell division"/>
    <property type="evidence" value="ECO:0007669"/>
    <property type="project" value="UniProtKB-KW"/>
</dbReference>
<sequence length="446" mass="49411">MAKRLVILGGGESGVGAAILGKQRGYDVFVSDGGALKDVYRKTLAEQGIEFEEGKHTEEKILSADEVMKSPGIPEKNEMVKKIRAKGIPVISEIELAYRYKGNSKIVAITGSNGKSTTTSLIYHICKLAGMDCALVGNIGYSFARQVAEDPKDLYVAEISSFQLDDIQTFRADVALLLNITEDHLDRYNYQFENYIKSKFRITENQTAGDYFIYCEDDEVIMAHLKSISITSNPLPFTMKQEVKKGAYIKGDQMMLRVQEERVSMSIYDFALKGKHNQYNTMAAGIAAATLGIRKEKIREAVKTFESLEHRMEHVATVRGVEFINDSKATNVNSTWYALESMNKPTILILGGVDKGNDYTLIEDLVKEKVKAIVCMGTDNQKIHEAFGSTVAKIVDTATAKDAVTTAFELAGKGDVVLLSPACASFDLFKNYEDRGKQFKEAVNDL</sequence>
<dbReference type="AlphaFoldDB" id="A0A3E1NE14"/>
<name>A0A3E1NE14_9BACT</name>
<dbReference type="SUPFAM" id="SSF53623">
    <property type="entry name" value="MurD-like peptide ligases, catalytic domain"/>
    <property type="match status" value="1"/>
</dbReference>
<keyword evidence="3 7" id="KW-0963">Cytoplasm</keyword>
<evidence type="ECO:0000256" key="8">
    <source>
        <dbReference type="RuleBase" id="RU003664"/>
    </source>
</evidence>
<keyword evidence="6 7" id="KW-0067">ATP-binding</keyword>
<gene>
    <name evidence="7 11" type="primary">murD</name>
    <name evidence="11" type="ORF">DXN05_21660</name>
</gene>
<dbReference type="GO" id="GO:0005737">
    <property type="term" value="C:cytoplasm"/>
    <property type="evidence" value="ECO:0007669"/>
    <property type="project" value="UniProtKB-SubCell"/>
</dbReference>
<dbReference type="Pfam" id="PF21377">
    <property type="entry name" value="MurD_N"/>
    <property type="match status" value="1"/>
</dbReference>
<evidence type="ECO:0000259" key="9">
    <source>
        <dbReference type="Pfam" id="PF02875"/>
    </source>
</evidence>
<feature type="binding site" evidence="7">
    <location>
        <begin position="111"/>
        <end position="117"/>
    </location>
    <ligand>
        <name>ATP</name>
        <dbReference type="ChEBI" id="CHEBI:30616"/>
    </ligand>
</feature>
<comment type="subcellular location">
    <subcellularLocation>
        <location evidence="1 7 8">Cytoplasm</location>
    </subcellularLocation>
</comment>
<comment type="caution">
    <text evidence="11">The sequence shown here is derived from an EMBL/GenBank/DDBJ whole genome shotgun (WGS) entry which is preliminary data.</text>
</comment>
<evidence type="ECO:0000256" key="3">
    <source>
        <dbReference type="ARBA" id="ARBA00022490"/>
    </source>
</evidence>
<dbReference type="GO" id="GO:0005524">
    <property type="term" value="F:ATP binding"/>
    <property type="evidence" value="ECO:0007669"/>
    <property type="project" value="UniProtKB-UniRule"/>
</dbReference>
<dbReference type="GO" id="GO:0008360">
    <property type="term" value="P:regulation of cell shape"/>
    <property type="evidence" value="ECO:0007669"/>
    <property type="project" value="UniProtKB-KW"/>
</dbReference>
<keyword evidence="7 8" id="KW-0133">Cell shape</keyword>
<feature type="domain" description="Mur ligase C-terminal" evidence="9">
    <location>
        <begin position="310"/>
        <end position="423"/>
    </location>
</feature>
<dbReference type="InterPro" id="IPR036615">
    <property type="entry name" value="Mur_ligase_C_dom_sf"/>
</dbReference>
<dbReference type="EC" id="6.3.2.9" evidence="7 8"/>
<dbReference type="PANTHER" id="PTHR43692">
    <property type="entry name" value="UDP-N-ACETYLMURAMOYLALANINE--D-GLUTAMATE LIGASE"/>
    <property type="match status" value="1"/>
</dbReference>
<keyword evidence="12" id="KW-1185">Reference proteome</keyword>
<keyword evidence="4 7" id="KW-0436">Ligase</keyword>
<evidence type="ECO:0000256" key="6">
    <source>
        <dbReference type="ARBA" id="ARBA00022840"/>
    </source>
</evidence>
<dbReference type="Pfam" id="PF02875">
    <property type="entry name" value="Mur_ligase_C"/>
    <property type="match status" value="1"/>
</dbReference>
<dbReference type="Gene3D" id="3.90.190.20">
    <property type="entry name" value="Mur ligase, C-terminal domain"/>
    <property type="match status" value="1"/>
</dbReference>
<evidence type="ECO:0000256" key="2">
    <source>
        <dbReference type="ARBA" id="ARBA00004752"/>
    </source>
</evidence>
<dbReference type="NCBIfam" id="TIGR01087">
    <property type="entry name" value="murD"/>
    <property type="match status" value="1"/>
</dbReference>
<dbReference type="InterPro" id="IPR004101">
    <property type="entry name" value="Mur_ligase_C"/>
</dbReference>
<evidence type="ECO:0000313" key="11">
    <source>
        <dbReference type="EMBL" id="RFM26205.1"/>
    </source>
</evidence>
<keyword evidence="7 8" id="KW-0132">Cell division</keyword>
<keyword evidence="7 8" id="KW-0131">Cell cycle</keyword>
<dbReference type="PANTHER" id="PTHR43692:SF1">
    <property type="entry name" value="UDP-N-ACETYLMURAMOYLALANINE--D-GLUTAMATE LIGASE"/>
    <property type="match status" value="1"/>
</dbReference>
<evidence type="ECO:0000256" key="1">
    <source>
        <dbReference type="ARBA" id="ARBA00004496"/>
    </source>
</evidence>
<evidence type="ECO:0000256" key="4">
    <source>
        <dbReference type="ARBA" id="ARBA00022598"/>
    </source>
</evidence>
<dbReference type="Gene3D" id="3.40.1190.10">
    <property type="entry name" value="Mur-like, catalytic domain"/>
    <property type="match status" value="1"/>
</dbReference>
<keyword evidence="7 8" id="KW-0961">Cell wall biogenesis/degradation</keyword>
<dbReference type="UniPathway" id="UPA00219"/>
<proteinExistence type="inferred from homology"/>
<evidence type="ECO:0000313" key="12">
    <source>
        <dbReference type="Proteomes" id="UP000261284"/>
    </source>
</evidence>
<dbReference type="GO" id="GO:0008764">
    <property type="term" value="F:UDP-N-acetylmuramoylalanine-D-glutamate ligase activity"/>
    <property type="evidence" value="ECO:0007669"/>
    <property type="project" value="UniProtKB-UniRule"/>
</dbReference>
<dbReference type="RefSeq" id="WP_116849383.1">
    <property type="nucleotide sequence ID" value="NZ_QTJU01000011.1"/>
</dbReference>
<dbReference type="GO" id="GO:0071555">
    <property type="term" value="P:cell wall organization"/>
    <property type="evidence" value="ECO:0007669"/>
    <property type="project" value="UniProtKB-KW"/>
</dbReference>
<comment type="pathway">
    <text evidence="2 7 8">Cell wall biogenesis; peptidoglycan biosynthesis.</text>
</comment>
<dbReference type="EMBL" id="QTJU01000011">
    <property type="protein sequence ID" value="RFM26205.1"/>
    <property type="molecule type" value="Genomic_DNA"/>
</dbReference>
<dbReference type="Proteomes" id="UP000261284">
    <property type="component" value="Unassembled WGS sequence"/>
</dbReference>
<keyword evidence="5 7" id="KW-0547">Nucleotide-binding</keyword>
<dbReference type="InterPro" id="IPR036565">
    <property type="entry name" value="Mur-like_cat_sf"/>
</dbReference>
<comment type="catalytic activity">
    <reaction evidence="7 8">
        <text>UDP-N-acetyl-alpha-D-muramoyl-L-alanine + D-glutamate + ATP = UDP-N-acetyl-alpha-D-muramoyl-L-alanyl-D-glutamate + ADP + phosphate + H(+)</text>
        <dbReference type="Rhea" id="RHEA:16429"/>
        <dbReference type="ChEBI" id="CHEBI:15378"/>
        <dbReference type="ChEBI" id="CHEBI:29986"/>
        <dbReference type="ChEBI" id="CHEBI:30616"/>
        <dbReference type="ChEBI" id="CHEBI:43474"/>
        <dbReference type="ChEBI" id="CHEBI:83898"/>
        <dbReference type="ChEBI" id="CHEBI:83900"/>
        <dbReference type="ChEBI" id="CHEBI:456216"/>
        <dbReference type="EC" id="6.3.2.9"/>
    </reaction>
</comment>
<keyword evidence="7 8" id="KW-0573">Peptidoglycan synthesis</keyword>
<organism evidence="11 12">
    <name type="scientific">Deminuibacter soli</name>
    <dbReference type="NCBI Taxonomy" id="2291815"/>
    <lineage>
        <taxon>Bacteria</taxon>
        <taxon>Pseudomonadati</taxon>
        <taxon>Bacteroidota</taxon>
        <taxon>Chitinophagia</taxon>
        <taxon>Chitinophagales</taxon>
        <taxon>Chitinophagaceae</taxon>
        <taxon>Deminuibacter</taxon>
    </lineage>
</organism>
<dbReference type="SUPFAM" id="SSF51984">
    <property type="entry name" value="MurCD N-terminal domain"/>
    <property type="match status" value="1"/>
</dbReference>
<evidence type="ECO:0000256" key="7">
    <source>
        <dbReference type="HAMAP-Rule" id="MF_00639"/>
    </source>
</evidence>
<dbReference type="InterPro" id="IPR013221">
    <property type="entry name" value="Mur_ligase_cen"/>
</dbReference>
<dbReference type="OrthoDB" id="9809796at2"/>
<dbReference type="GO" id="GO:0009252">
    <property type="term" value="P:peptidoglycan biosynthetic process"/>
    <property type="evidence" value="ECO:0007669"/>
    <property type="project" value="UniProtKB-UniRule"/>
</dbReference>
<feature type="domain" description="Mur ligase central" evidence="10">
    <location>
        <begin position="109"/>
        <end position="287"/>
    </location>
</feature>
<comment type="similarity">
    <text evidence="7">Belongs to the MurCDEF family.</text>
</comment>
<dbReference type="Gene3D" id="3.40.50.720">
    <property type="entry name" value="NAD(P)-binding Rossmann-like Domain"/>
    <property type="match status" value="1"/>
</dbReference>
<accession>A0A3E1NE14</accession>
<dbReference type="HAMAP" id="MF_00639">
    <property type="entry name" value="MurD"/>
    <property type="match status" value="1"/>
</dbReference>
<comment type="function">
    <text evidence="7 8">Cell wall formation. Catalyzes the addition of glutamate to the nucleotide precursor UDP-N-acetylmuramoyl-L-alanine (UMA).</text>
</comment>